<dbReference type="AlphaFoldDB" id="A0A192D839"/>
<name>A0A192D839_9SPHN</name>
<protein>
    <submittedName>
        <fullName evidence="1">WalW protein</fullName>
    </submittedName>
</protein>
<gene>
    <name evidence="1" type="ORF">A9D12_10290</name>
</gene>
<dbReference type="OrthoDB" id="9771584at2"/>
<dbReference type="GO" id="GO:0005975">
    <property type="term" value="P:carbohydrate metabolic process"/>
    <property type="evidence" value="ECO:0007669"/>
    <property type="project" value="InterPro"/>
</dbReference>
<dbReference type="Proteomes" id="UP000078263">
    <property type="component" value="Chromosome"/>
</dbReference>
<dbReference type="SUPFAM" id="SSF88713">
    <property type="entry name" value="Glycoside hydrolase/deacetylase"/>
    <property type="match status" value="1"/>
</dbReference>
<dbReference type="CDD" id="cd10935">
    <property type="entry name" value="CE4_WalW"/>
    <property type="match status" value="1"/>
</dbReference>
<dbReference type="RefSeq" id="WP_068354280.1">
    <property type="nucleotide sequence ID" value="NZ_CP016033.1"/>
</dbReference>
<dbReference type="InterPro" id="IPR011330">
    <property type="entry name" value="Glyco_hydro/deAcase_b/a-brl"/>
</dbReference>
<dbReference type="EMBL" id="CP016033">
    <property type="protein sequence ID" value="ANK14280.1"/>
    <property type="molecule type" value="Genomic_DNA"/>
</dbReference>
<proteinExistence type="predicted"/>
<dbReference type="Gene3D" id="3.20.20.370">
    <property type="entry name" value="Glycoside hydrolase/deacetylase"/>
    <property type="match status" value="1"/>
</dbReference>
<accession>A0A192D839</accession>
<evidence type="ECO:0000313" key="2">
    <source>
        <dbReference type="Proteomes" id="UP000078263"/>
    </source>
</evidence>
<reference evidence="1 2" key="1">
    <citation type="submission" date="2016-05" db="EMBL/GenBank/DDBJ databases">
        <title>Compelete Genome Sequence of Bacteriochlorophyll-Synthesizing Bacterium Porphyrobacter neustonensis DSM 9434.</title>
        <authorList>
            <person name="Shi X.-L."/>
            <person name="Wu Y.-H."/>
            <person name="Cheng H."/>
            <person name="Xu L."/>
            <person name="Zhang X.-Q."/>
            <person name="Wang C.-S."/>
            <person name="Xu X.-W."/>
        </authorList>
    </citation>
    <scope>NUCLEOTIDE SEQUENCE [LARGE SCALE GENOMIC DNA]</scope>
    <source>
        <strain evidence="1 2">DSM 9434</strain>
    </source>
</reference>
<dbReference type="KEGG" id="pns:A9D12_10290"/>
<dbReference type="STRING" id="1112.A9D12_10290"/>
<organism evidence="1 2">
    <name type="scientific">Erythrobacter neustonensis</name>
    <dbReference type="NCBI Taxonomy" id="1112"/>
    <lineage>
        <taxon>Bacteria</taxon>
        <taxon>Pseudomonadati</taxon>
        <taxon>Pseudomonadota</taxon>
        <taxon>Alphaproteobacteria</taxon>
        <taxon>Sphingomonadales</taxon>
        <taxon>Erythrobacteraceae</taxon>
        <taxon>Erythrobacter/Porphyrobacter group</taxon>
        <taxon>Erythrobacter</taxon>
    </lineage>
</organism>
<keyword evidence="2" id="KW-1185">Reference proteome</keyword>
<evidence type="ECO:0000313" key="1">
    <source>
        <dbReference type="EMBL" id="ANK14280.1"/>
    </source>
</evidence>
<sequence length="333" mass="36472">MTTGSMLEVPPEGREAGFAPAFGQRVLLTVDTEEEFDWRAPFRREGYGLSHVAAIPRFQAFCEKIGAHPVYLSDWPIVHDPAAAEIIRDAVSRGTADIGVQLHPWVNPPFEEDISAHNSFAGNLPPALEAAKFRALRDAIEQTFGTAPLIYRAGRYGLGPHTAAMLKDAGIRIDTSVRPLFDYSAEGGPDYSNHPVAPYWADAEHRLLELPVTSAYWGPLRRLGPMIHRVQRHTPTFFSGFSRLRLLERIALTPEGVSADEALRGIDLSLDAGLPLLVLSFHSPTLAPGHTPYARTQDDVEALYDWFAKVYAHLAARGVRSCTTADVIAATGG</sequence>